<dbReference type="InterPro" id="IPR036568">
    <property type="entry name" value="GGCT-like_sf"/>
</dbReference>
<dbReference type="EMBL" id="BMJQ01000001">
    <property type="protein sequence ID" value="GGE99348.1"/>
    <property type="molecule type" value="Genomic_DNA"/>
</dbReference>
<gene>
    <name evidence="4" type="ORF">GCM10011611_01160</name>
</gene>
<dbReference type="Gene3D" id="3.10.490.10">
    <property type="entry name" value="Gamma-glutamyl cyclotransferase-like"/>
    <property type="match status" value="1"/>
</dbReference>
<feature type="active site" description="Proton acceptor" evidence="2">
    <location>
        <position position="76"/>
    </location>
</feature>
<evidence type="ECO:0000313" key="5">
    <source>
        <dbReference type="Proteomes" id="UP000646365"/>
    </source>
</evidence>
<evidence type="ECO:0000256" key="3">
    <source>
        <dbReference type="PIRSR" id="PIRSR617939-2"/>
    </source>
</evidence>
<protein>
    <recommendedName>
        <fullName evidence="6">Gamma-glutamylcyclotransferase</fullName>
    </recommendedName>
</protein>
<organism evidence="4 5">
    <name type="scientific">Aliidongia dinghuensis</name>
    <dbReference type="NCBI Taxonomy" id="1867774"/>
    <lineage>
        <taxon>Bacteria</taxon>
        <taxon>Pseudomonadati</taxon>
        <taxon>Pseudomonadota</taxon>
        <taxon>Alphaproteobacteria</taxon>
        <taxon>Rhodospirillales</taxon>
        <taxon>Dongiaceae</taxon>
        <taxon>Aliidongia</taxon>
    </lineage>
</organism>
<dbReference type="RefSeq" id="WP_189041346.1">
    <property type="nucleotide sequence ID" value="NZ_BMJQ01000001.1"/>
</dbReference>
<feature type="binding site" evidence="3">
    <location>
        <begin position="7"/>
        <end position="12"/>
    </location>
    <ligand>
        <name>substrate</name>
    </ligand>
</feature>
<dbReference type="SUPFAM" id="SSF110857">
    <property type="entry name" value="Gamma-glutamyl cyclotransferase-like"/>
    <property type="match status" value="1"/>
</dbReference>
<evidence type="ECO:0000256" key="2">
    <source>
        <dbReference type="PIRSR" id="PIRSR617939-1"/>
    </source>
</evidence>
<name>A0A8J3E1A9_9PROT</name>
<dbReference type="PANTHER" id="PTHR12935">
    <property type="entry name" value="GAMMA-GLUTAMYLCYCLOTRANSFERASE"/>
    <property type="match status" value="1"/>
</dbReference>
<dbReference type="Proteomes" id="UP000646365">
    <property type="component" value="Unassembled WGS sequence"/>
</dbReference>
<dbReference type="GO" id="GO:0003839">
    <property type="term" value="F:gamma-glutamylcyclotransferase activity"/>
    <property type="evidence" value="ECO:0007669"/>
    <property type="project" value="InterPro"/>
</dbReference>
<sequence length="140" mass="15442">MTTPRRYFAYGSNIVARQMTHRCPAARAVGHARLDGWRFRIMTRGFATIVPDPAAHVLGVVWALTPDCETALDRYEGVARSLYLKHEIPVEGFDTLVYVASDEAPGAPKPGYLEAIIAAAVERAFAPDYVAAELLPWLAR</sequence>
<dbReference type="PANTHER" id="PTHR12935:SF0">
    <property type="entry name" value="GAMMA-GLUTAMYLCYCLOTRANSFERASE"/>
    <property type="match status" value="1"/>
</dbReference>
<keyword evidence="1" id="KW-0456">Lyase</keyword>
<accession>A0A8J3E1A9</accession>
<keyword evidence="5" id="KW-1185">Reference proteome</keyword>
<evidence type="ECO:0008006" key="6">
    <source>
        <dbReference type="Google" id="ProtNLM"/>
    </source>
</evidence>
<comment type="caution">
    <text evidence="4">The sequence shown here is derived from an EMBL/GenBank/DDBJ whole genome shotgun (WGS) entry which is preliminary data.</text>
</comment>
<reference evidence="4" key="2">
    <citation type="submission" date="2020-09" db="EMBL/GenBank/DDBJ databases">
        <authorList>
            <person name="Sun Q."/>
            <person name="Zhou Y."/>
        </authorList>
    </citation>
    <scope>NUCLEOTIDE SEQUENCE</scope>
    <source>
        <strain evidence="4">CGMCC 1.15725</strain>
    </source>
</reference>
<proteinExistence type="predicted"/>
<reference evidence="4" key="1">
    <citation type="journal article" date="2014" name="Int. J. Syst. Evol. Microbiol.">
        <title>Complete genome sequence of Corynebacterium casei LMG S-19264T (=DSM 44701T), isolated from a smear-ripened cheese.</title>
        <authorList>
            <consortium name="US DOE Joint Genome Institute (JGI-PGF)"/>
            <person name="Walter F."/>
            <person name="Albersmeier A."/>
            <person name="Kalinowski J."/>
            <person name="Ruckert C."/>
        </authorList>
    </citation>
    <scope>NUCLEOTIDE SEQUENCE</scope>
    <source>
        <strain evidence="4">CGMCC 1.15725</strain>
    </source>
</reference>
<dbReference type="AlphaFoldDB" id="A0A8J3E1A9"/>
<evidence type="ECO:0000313" key="4">
    <source>
        <dbReference type="EMBL" id="GGE99348.1"/>
    </source>
</evidence>
<dbReference type="InterPro" id="IPR017939">
    <property type="entry name" value="G-Glutamylcylcotransferase"/>
</dbReference>
<dbReference type="InterPro" id="IPR013024">
    <property type="entry name" value="GGCT-like"/>
</dbReference>
<dbReference type="CDD" id="cd06661">
    <property type="entry name" value="GGCT_like"/>
    <property type="match status" value="1"/>
</dbReference>
<dbReference type="Pfam" id="PF13772">
    <property type="entry name" value="AIG2_2"/>
    <property type="match status" value="1"/>
</dbReference>
<evidence type="ECO:0000256" key="1">
    <source>
        <dbReference type="ARBA" id="ARBA00023239"/>
    </source>
</evidence>